<feature type="region of interest" description="Disordered" evidence="2">
    <location>
        <begin position="349"/>
        <end position="386"/>
    </location>
</feature>
<dbReference type="RefSeq" id="XP_030974058.1">
    <property type="nucleotide sequence ID" value="XM_031118198.1"/>
</dbReference>
<accession>A0A7N2M0Q3</accession>
<keyword evidence="1" id="KW-0863">Zinc-finger</keyword>
<dbReference type="InterPro" id="IPR025558">
    <property type="entry name" value="DUF4283"/>
</dbReference>
<dbReference type="GO" id="GO:0003676">
    <property type="term" value="F:nucleic acid binding"/>
    <property type="evidence" value="ECO:0007669"/>
    <property type="project" value="InterPro"/>
</dbReference>
<dbReference type="PANTHER" id="PTHR31286">
    <property type="entry name" value="GLYCINE-RICH CELL WALL STRUCTURAL PROTEIN 1.8-LIKE"/>
    <property type="match status" value="1"/>
</dbReference>
<dbReference type="RefSeq" id="XP_030974057.1">
    <property type="nucleotide sequence ID" value="XM_031118197.1"/>
</dbReference>
<dbReference type="RefSeq" id="XP_030974055.1">
    <property type="nucleotide sequence ID" value="XM_031118195.1"/>
</dbReference>
<keyword evidence="1" id="KW-0862">Zinc</keyword>
<gene>
    <name evidence="4" type="primary">LOC115994148</name>
</gene>
<feature type="compositionally biased region" description="Basic and acidic residues" evidence="2">
    <location>
        <begin position="256"/>
        <end position="273"/>
    </location>
</feature>
<dbReference type="RefSeq" id="XP_030974060.1">
    <property type="nucleotide sequence ID" value="XM_031118200.1"/>
</dbReference>
<organism evidence="4 5">
    <name type="scientific">Quercus lobata</name>
    <name type="common">Valley oak</name>
    <dbReference type="NCBI Taxonomy" id="97700"/>
    <lineage>
        <taxon>Eukaryota</taxon>
        <taxon>Viridiplantae</taxon>
        <taxon>Streptophyta</taxon>
        <taxon>Embryophyta</taxon>
        <taxon>Tracheophyta</taxon>
        <taxon>Spermatophyta</taxon>
        <taxon>Magnoliopsida</taxon>
        <taxon>eudicotyledons</taxon>
        <taxon>Gunneridae</taxon>
        <taxon>Pentapetalae</taxon>
        <taxon>rosids</taxon>
        <taxon>fabids</taxon>
        <taxon>Fagales</taxon>
        <taxon>Fagaceae</taxon>
        <taxon>Quercus</taxon>
    </lineage>
</organism>
<evidence type="ECO:0000256" key="1">
    <source>
        <dbReference type="PROSITE-ProRule" id="PRU00047"/>
    </source>
</evidence>
<protein>
    <recommendedName>
        <fullName evidence="3">CCHC-type domain-containing protein</fullName>
    </recommendedName>
</protein>
<dbReference type="InterPro" id="IPR040256">
    <property type="entry name" value="At4g02000-like"/>
</dbReference>
<evidence type="ECO:0000256" key="2">
    <source>
        <dbReference type="SAM" id="MobiDB-lite"/>
    </source>
</evidence>
<dbReference type="Pfam" id="PF14392">
    <property type="entry name" value="zf-CCHC_4"/>
    <property type="match status" value="1"/>
</dbReference>
<dbReference type="GeneID" id="115994148"/>
<dbReference type="AlphaFoldDB" id="A0A7N2M0Q3"/>
<evidence type="ECO:0000259" key="3">
    <source>
        <dbReference type="PROSITE" id="PS50158"/>
    </source>
</evidence>
<dbReference type="FunCoup" id="A0A7N2M0Q3">
    <property type="interactions" value="3"/>
</dbReference>
<dbReference type="Gramene" id="QL06p037254:mrna">
    <property type="protein sequence ID" value="QL06p037254:mrna:CDS:1"/>
    <property type="gene ID" value="QL06p037254"/>
</dbReference>
<evidence type="ECO:0000313" key="5">
    <source>
        <dbReference type="Proteomes" id="UP000594261"/>
    </source>
</evidence>
<dbReference type="InterPro" id="IPR025836">
    <property type="entry name" value="Zn_knuckle_CX2CX4HX4C"/>
</dbReference>
<keyword evidence="5" id="KW-1185">Reference proteome</keyword>
<reference evidence="4" key="2">
    <citation type="submission" date="2021-01" db="UniProtKB">
        <authorList>
            <consortium name="EnsemblPlants"/>
        </authorList>
    </citation>
    <scope>IDENTIFICATION</scope>
</reference>
<dbReference type="RefSeq" id="XP_030974056.1">
    <property type="nucleotide sequence ID" value="XM_031118196.1"/>
</dbReference>
<evidence type="ECO:0000313" key="4">
    <source>
        <dbReference type="EnsemblPlants" id="QL06p037254:mrna:CDS:1"/>
    </source>
</evidence>
<proteinExistence type="predicted"/>
<dbReference type="OMA" id="FRMTHEV"/>
<dbReference type="RefSeq" id="XP_030974063.1">
    <property type="nucleotide sequence ID" value="XM_031118203.1"/>
</dbReference>
<dbReference type="PROSITE" id="PS50158">
    <property type="entry name" value="ZF_CCHC"/>
    <property type="match status" value="1"/>
</dbReference>
<dbReference type="RefSeq" id="XP_030974062.1">
    <property type="nucleotide sequence ID" value="XM_031118202.1"/>
</dbReference>
<dbReference type="Pfam" id="PF14111">
    <property type="entry name" value="DUF4283"/>
    <property type="match status" value="1"/>
</dbReference>
<feature type="domain" description="CCHC-type" evidence="3">
    <location>
        <begin position="208"/>
        <end position="223"/>
    </location>
</feature>
<dbReference type="InParanoid" id="A0A7N2M0Q3"/>
<feature type="region of interest" description="Disordered" evidence="2">
    <location>
        <begin position="238"/>
        <end position="314"/>
    </location>
</feature>
<keyword evidence="1" id="KW-0479">Metal-binding</keyword>
<dbReference type="EnsemblPlants" id="QL06p037254:mrna">
    <property type="protein sequence ID" value="QL06p037254:mrna:CDS:1"/>
    <property type="gene ID" value="QL06p037254"/>
</dbReference>
<dbReference type="Proteomes" id="UP000594261">
    <property type="component" value="Chromosome 6"/>
</dbReference>
<dbReference type="EMBL" id="LRBV02000006">
    <property type="status" value="NOT_ANNOTATED_CDS"/>
    <property type="molecule type" value="Genomic_DNA"/>
</dbReference>
<reference evidence="4 5" key="1">
    <citation type="journal article" date="2016" name="G3 (Bethesda)">
        <title>First Draft Assembly and Annotation of the Genome of a California Endemic Oak Quercus lobata Nee (Fagaceae).</title>
        <authorList>
            <person name="Sork V.L."/>
            <person name="Fitz-Gibbon S.T."/>
            <person name="Puiu D."/>
            <person name="Crepeau M."/>
            <person name="Gugger P.F."/>
            <person name="Sherman R."/>
            <person name="Stevens K."/>
            <person name="Langley C.H."/>
            <person name="Pellegrini M."/>
            <person name="Salzberg S.L."/>
        </authorList>
    </citation>
    <scope>NUCLEOTIDE SEQUENCE [LARGE SCALE GENOMIC DNA]</scope>
    <source>
        <strain evidence="4 5">cv. SW786</strain>
    </source>
</reference>
<dbReference type="RefSeq" id="XP_030974059.1">
    <property type="nucleotide sequence ID" value="XM_031118199.1"/>
</dbReference>
<name>A0A7N2M0Q3_QUELO</name>
<dbReference type="RefSeq" id="XP_030974061.1">
    <property type="nucleotide sequence ID" value="XM_031118201.1"/>
</dbReference>
<feature type="compositionally biased region" description="Basic and acidic residues" evidence="2">
    <location>
        <begin position="376"/>
        <end position="386"/>
    </location>
</feature>
<dbReference type="GO" id="GO:0008270">
    <property type="term" value="F:zinc ion binding"/>
    <property type="evidence" value="ECO:0007669"/>
    <property type="project" value="UniProtKB-KW"/>
</dbReference>
<sequence>MENKVVNQLKNLQLTKEEEESISITKASKPELIEECHHSLFGRLLAYRHQNLRALKSTLRADWKMGSDLRIIEVGNNILQFKFSSMFQLDWVERSGPWNFDNNLLLLCRWRKGLTSTNISFSHSPFWVQVWGLPFEHMSEEVVIEIGCKLGNVLEVDKRSMQADQAEYIRLRISLPIDKPLRRGGFISVEDGERYWVTFKYERLPTFCFLCGKLGHDDKHCKETLKEHQQGKQYGEWLKVGGSTKPGGEYAGASTNRREEKMRSDETRFKSPSETECLQPWMQTEDERSAGNWSLNEERASGEGKDTGMTEPNEQHHLSRWDNAYVMEIERLPDLEVRNKQSVTRADIVRELSKENQDTQLSVGQADRPRKARSLQPKEERSRGNR</sequence>
<feature type="compositionally biased region" description="Basic and acidic residues" evidence="2">
    <location>
        <begin position="296"/>
        <end position="314"/>
    </location>
</feature>
<dbReference type="PANTHER" id="PTHR31286:SF167">
    <property type="entry name" value="OS09G0268800 PROTEIN"/>
    <property type="match status" value="1"/>
</dbReference>
<dbReference type="InterPro" id="IPR001878">
    <property type="entry name" value="Znf_CCHC"/>
</dbReference>